<name>A0A0V0ZYY8_9BILA</name>
<dbReference type="EMBL" id="JYDQ01000059">
    <property type="protein sequence ID" value="KRY17629.1"/>
    <property type="molecule type" value="Genomic_DNA"/>
</dbReference>
<accession>A0A0V0ZYY8</accession>
<protein>
    <submittedName>
        <fullName evidence="1">Uncharacterized protein</fullName>
    </submittedName>
</protein>
<evidence type="ECO:0000313" key="1">
    <source>
        <dbReference type="EMBL" id="KRY17629.1"/>
    </source>
</evidence>
<keyword evidence="2" id="KW-1185">Reference proteome</keyword>
<dbReference type="AlphaFoldDB" id="A0A0V0ZYY8"/>
<sequence length="67" mass="7816">MNSGTEWEQNIILISDRKQLALITEQGFNSTRADVDDLRRVSSRYADKKKRVAQYMGEYNSDRCTIE</sequence>
<reference evidence="1 2" key="1">
    <citation type="submission" date="2015-01" db="EMBL/GenBank/DDBJ databases">
        <title>Evolution of Trichinella species and genotypes.</title>
        <authorList>
            <person name="Korhonen P.K."/>
            <person name="Edoardo P."/>
            <person name="Giuseppe L.R."/>
            <person name="Gasser R.B."/>
        </authorList>
    </citation>
    <scope>NUCLEOTIDE SEQUENCE [LARGE SCALE GENOMIC DNA]</scope>
    <source>
        <strain evidence="1">ISS2496</strain>
    </source>
</reference>
<dbReference type="Proteomes" id="UP000054783">
    <property type="component" value="Unassembled WGS sequence"/>
</dbReference>
<comment type="caution">
    <text evidence="1">The sequence shown here is derived from an EMBL/GenBank/DDBJ whole genome shotgun (WGS) entry which is preliminary data.</text>
</comment>
<organism evidence="1 2">
    <name type="scientific">Trichinella patagoniensis</name>
    <dbReference type="NCBI Taxonomy" id="990121"/>
    <lineage>
        <taxon>Eukaryota</taxon>
        <taxon>Metazoa</taxon>
        <taxon>Ecdysozoa</taxon>
        <taxon>Nematoda</taxon>
        <taxon>Enoplea</taxon>
        <taxon>Dorylaimia</taxon>
        <taxon>Trichinellida</taxon>
        <taxon>Trichinellidae</taxon>
        <taxon>Trichinella</taxon>
    </lineage>
</organism>
<gene>
    <name evidence="1" type="ORF">T12_6731</name>
</gene>
<proteinExistence type="predicted"/>
<evidence type="ECO:0000313" key="2">
    <source>
        <dbReference type="Proteomes" id="UP000054783"/>
    </source>
</evidence>